<dbReference type="InterPro" id="IPR001138">
    <property type="entry name" value="Zn2Cys6_DnaBD"/>
</dbReference>
<dbReference type="PANTHER" id="PTHR38111:SF11">
    <property type="entry name" value="TRANSCRIPTION FACTOR DOMAIN-CONTAINING PROTEIN-RELATED"/>
    <property type="match status" value="1"/>
</dbReference>
<accession>A0ABR4GDT7</accession>
<dbReference type="CDD" id="cd00067">
    <property type="entry name" value="GAL4"/>
    <property type="match status" value="1"/>
</dbReference>
<evidence type="ECO:0000313" key="6">
    <source>
        <dbReference type="EMBL" id="KAL2797162.1"/>
    </source>
</evidence>
<feature type="domain" description="Zn(2)-C6 fungal-type" evidence="5">
    <location>
        <begin position="10"/>
        <end position="39"/>
    </location>
</feature>
<evidence type="ECO:0000313" key="7">
    <source>
        <dbReference type="Proteomes" id="UP001610563"/>
    </source>
</evidence>
<keyword evidence="1" id="KW-0805">Transcription regulation</keyword>
<dbReference type="InterPro" id="IPR053178">
    <property type="entry name" value="Osmoadaptation_assoc"/>
</dbReference>
<gene>
    <name evidence="6" type="ORF">BJX66DRAFT_113368</name>
</gene>
<dbReference type="InterPro" id="IPR036864">
    <property type="entry name" value="Zn2-C6_fun-type_DNA-bd_sf"/>
</dbReference>
<keyword evidence="3" id="KW-0804">Transcription</keyword>
<dbReference type="SUPFAM" id="SSF57701">
    <property type="entry name" value="Zn2/Cys6 DNA-binding domain"/>
    <property type="match status" value="1"/>
</dbReference>
<keyword evidence="7" id="KW-1185">Reference proteome</keyword>
<dbReference type="Gene3D" id="4.10.240.10">
    <property type="entry name" value="Zn(2)-C6 fungal-type DNA-binding domain"/>
    <property type="match status" value="1"/>
</dbReference>
<keyword evidence="4" id="KW-0539">Nucleus</keyword>
<dbReference type="Proteomes" id="UP001610563">
    <property type="component" value="Unassembled WGS sequence"/>
</dbReference>
<evidence type="ECO:0000256" key="3">
    <source>
        <dbReference type="ARBA" id="ARBA00023163"/>
    </source>
</evidence>
<dbReference type="EMBL" id="JBFTWV010000021">
    <property type="protein sequence ID" value="KAL2797162.1"/>
    <property type="molecule type" value="Genomic_DNA"/>
</dbReference>
<name>A0ABR4GDT7_9EURO</name>
<keyword evidence="2" id="KW-0238">DNA-binding</keyword>
<dbReference type="PROSITE" id="PS50048">
    <property type="entry name" value="ZN2_CY6_FUNGAL_2"/>
    <property type="match status" value="1"/>
</dbReference>
<evidence type="ECO:0000256" key="4">
    <source>
        <dbReference type="ARBA" id="ARBA00023242"/>
    </source>
</evidence>
<organism evidence="6 7">
    <name type="scientific">Aspergillus keveii</name>
    <dbReference type="NCBI Taxonomy" id="714993"/>
    <lineage>
        <taxon>Eukaryota</taxon>
        <taxon>Fungi</taxon>
        <taxon>Dikarya</taxon>
        <taxon>Ascomycota</taxon>
        <taxon>Pezizomycotina</taxon>
        <taxon>Eurotiomycetes</taxon>
        <taxon>Eurotiomycetidae</taxon>
        <taxon>Eurotiales</taxon>
        <taxon>Aspergillaceae</taxon>
        <taxon>Aspergillus</taxon>
        <taxon>Aspergillus subgen. Nidulantes</taxon>
    </lineage>
</organism>
<proteinExistence type="predicted"/>
<protein>
    <recommendedName>
        <fullName evidence="5">Zn(2)-C6 fungal-type domain-containing protein</fullName>
    </recommendedName>
</protein>
<evidence type="ECO:0000256" key="1">
    <source>
        <dbReference type="ARBA" id="ARBA00023015"/>
    </source>
</evidence>
<sequence length="184" mass="20349">MGGIPYTSTGCNTCRRRKVKCDETKPECLRCTNHGHTCTGYDRKRVFIHGHTETAAENSKLGPDAKSAVVQKIEIPRLNINPEVRAQLLTSFIETYLPQPHYLRDSTGQSLLQTLPGLTGGSALLDKAAISVSAAFLAKQNQDEWLLRYSSKLYGNILKTLHGKITSGTKFGQDILYTTIILQI</sequence>
<dbReference type="Pfam" id="PF00172">
    <property type="entry name" value="Zn_clus"/>
    <property type="match status" value="1"/>
</dbReference>
<dbReference type="SMART" id="SM00066">
    <property type="entry name" value="GAL4"/>
    <property type="match status" value="1"/>
</dbReference>
<comment type="caution">
    <text evidence="6">The sequence shown here is derived from an EMBL/GenBank/DDBJ whole genome shotgun (WGS) entry which is preliminary data.</text>
</comment>
<evidence type="ECO:0000256" key="2">
    <source>
        <dbReference type="ARBA" id="ARBA00023125"/>
    </source>
</evidence>
<reference evidence="6 7" key="1">
    <citation type="submission" date="2024-07" db="EMBL/GenBank/DDBJ databases">
        <title>Section-level genome sequencing and comparative genomics of Aspergillus sections Usti and Cavernicolus.</title>
        <authorList>
            <consortium name="Lawrence Berkeley National Laboratory"/>
            <person name="Nybo J.L."/>
            <person name="Vesth T.C."/>
            <person name="Theobald S."/>
            <person name="Frisvad J.C."/>
            <person name="Larsen T.O."/>
            <person name="Kjaerboelling I."/>
            <person name="Rothschild-Mancinelli K."/>
            <person name="Lyhne E.K."/>
            <person name="Kogle M.E."/>
            <person name="Barry K."/>
            <person name="Clum A."/>
            <person name="Na H."/>
            <person name="Ledsgaard L."/>
            <person name="Lin J."/>
            <person name="Lipzen A."/>
            <person name="Kuo A."/>
            <person name="Riley R."/>
            <person name="Mondo S."/>
            <person name="Labutti K."/>
            <person name="Haridas S."/>
            <person name="Pangalinan J."/>
            <person name="Salamov A.A."/>
            <person name="Simmons B.A."/>
            <person name="Magnuson J.K."/>
            <person name="Chen J."/>
            <person name="Drula E."/>
            <person name="Henrissat B."/>
            <person name="Wiebenga A."/>
            <person name="Lubbers R.J."/>
            <person name="Gomes A.C."/>
            <person name="Makela M.R."/>
            <person name="Stajich J."/>
            <person name="Grigoriev I.V."/>
            <person name="Mortensen U.H."/>
            <person name="De Vries R.P."/>
            <person name="Baker S.E."/>
            <person name="Andersen M.R."/>
        </authorList>
    </citation>
    <scope>NUCLEOTIDE SEQUENCE [LARGE SCALE GENOMIC DNA]</scope>
    <source>
        <strain evidence="6 7">CBS 209.92</strain>
    </source>
</reference>
<dbReference type="PANTHER" id="PTHR38111">
    <property type="entry name" value="ZN(2)-C6 FUNGAL-TYPE DOMAIN-CONTAINING PROTEIN-RELATED"/>
    <property type="match status" value="1"/>
</dbReference>
<evidence type="ECO:0000259" key="5">
    <source>
        <dbReference type="PROSITE" id="PS50048"/>
    </source>
</evidence>
<dbReference type="PROSITE" id="PS00463">
    <property type="entry name" value="ZN2_CY6_FUNGAL_1"/>
    <property type="match status" value="1"/>
</dbReference>